<gene>
    <name evidence="5" type="primary">LOC4813281</name>
</gene>
<evidence type="ECO:0000256" key="1">
    <source>
        <dbReference type="SAM" id="MobiDB-lite"/>
    </source>
</evidence>
<organism evidence="4 5">
    <name type="scientific">Drosophila pseudoobscura pseudoobscura</name>
    <name type="common">Fruit fly</name>
    <dbReference type="NCBI Taxonomy" id="46245"/>
    <lineage>
        <taxon>Eukaryota</taxon>
        <taxon>Metazoa</taxon>
        <taxon>Ecdysozoa</taxon>
        <taxon>Arthropoda</taxon>
        <taxon>Hexapoda</taxon>
        <taxon>Insecta</taxon>
        <taxon>Pterygota</taxon>
        <taxon>Neoptera</taxon>
        <taxon>Endopterygota</taxon>
        <taxon>Diptera</taxon>
        <taxon>Brachycera</taxon>
        <taxon>Muscomorpha</taxon>
        <taxon>Ephydroidea</taxon>
        <taxon>Drosophilidae</taxon>
        <taxon>Drosophila</taxon>
        <taxon>Sophophora</taxon>
    </lineage>
</organism>
<dbReference type="InParanoid" id="A0A6I8UDB7"/>
<dbReference type="SUPFAM" id="SSF100895">
    <property type="entry name" value="Kazal-type serine protease inhibitors"/>
    <property type="match status" value="1"/>
</dbReference>
<protein>
    <submittedName>
        <fullName evidence="5">Ribosome-binding protein 1 isoform X1</fullName>
    </submittedName>
</protein>
<proteinExistence type="predicted"/>
<dbReference type="InterPro" id="IPR002350">
    <property type="entry name" value="Kazal_dom"/>
</dbReference>
<evidence type="ECO:0000313" key="5">
    <source>
        <dbReference type="RefSeq" id="XP_001353686.3"/>
    </source>
</evidence>
<feature type="signal peptide" evidence="2">
    <location>
        <begin position="1"/>
        <end position="17"/>
    </location>
</feature>
<keyword evidence="4" id="KW-1185">Reference proteome</keyword>
<feature type="region of interest" description="Disordered" evidence="1">
    <location>
        <begin position="107"/>
        <end position="207"/>
    </location>
</feature>
<dbReference type="Proteomes" id="UP000001819">
    <property type="component" value="Chromosome X"/>
</dbReference>
<dbReference type="AlphaFoldDB" id="A0A6I8UDB7"/>
<evidence type="ECO:0000313" key="4">
    <source>
        <dbReference type="Proteomes" id="UP000001819"/>
    </source>
</evidence>
<evidence type="ECO:0000256" key="2">
    <source>
        <dbReference type="SAM" id="SignalP"/>
    </source>
</evidence>
<dbReference type="RefSeq" id="XP_001353686.3">
    <property type="nucleotide sequence ID" value="XM_001353650.4"/>
</dbReference>
<name>A0A6I8UDB7_DROPS</name>
<feature type="chain" id="PRO_5026129915" evidence="2">
    <location>
        <begin position="18"/>
        <end position="359"/>
    </location>
</feature>
<sequence length="359" mass="37843">MFKIVPLAAVLLCFATAQVVPNAEIGRVTIQVPLLSNGKPVILGSHEGVEVAHVEEIKPGKIQVLNEVPPTLSKVRSARSIVDHSNVGIPNPGIPNEGIPNPGIPNRGIPNPGIPNEGIPNPGIPNRGIPNPGIPNEGIPNPGIPNEGIPNPGIPNRGIPNPGIPNEGIPNPGIPNEGIPNPGIPNVGIPNPGIPNEGIPNPGIPNVGIPNPGIPNVGIPNRGIPNHGIPIPDASAIQPVAVMPTHRTTTSPTMTTTTVLPKRVPSKNCHHLLLAGMTTVSPLEMMATPPAENCDELCTKHEYMPVCAHNGVCVHEFANQCVMDTFNCKHRDLSFRSVDEDVCRLELCARRCKEEDLML</sequence>
<keyword evidence="2" id="KW-0732">Signal</keyword>
<dbReference type="Gene3D" id="3.30.60.30">
    <property type="match status" value="1"/>
</dbReference>
<dbReference type="InterPro" id="IPR036058">
    <property type="entry name" value="Kazal_dom_sf"/>
</dbReference>
<evidence type="ECO:0000259" key="3">
    <source>
        <dbReference type="Pfam" id="PF07648"/>
    </source>
</evidence>
<dbReference type="KEGG" id="dpo:4813281"/>
<accession>A0A6I8UDB7</accession>
<dbReference type="Pfam" id="PF07648">
    <property type="entry name" value="Kazal_2"/>
    <property type="match status" value="1"/>
</dbReference>
<reference evidence="5" key="1">
    <citation type="submission" date="2025-08" db="UniProtKB">
        <authorList>
            <consortium name="RefSeq"/>
        </authorList>
    </citation>
    <scope>IDENTIFICATION</scope>
    <source>
        <strain evidence="5">MV-25-SWS-2005</strain>
        <tissue evidence="5">Whole body</tissue>
    </source>
</reference>
<feature type="domain" description="Kazal-like" evidence="3">
    <location>
        <begin position="293"/>
        <end position="335"/>
    </location>
</feature>